<evidence type="ECO:0000313" key="14">
    <source>
        <dbReference type="EMBL" id="SRX82490.1"/>
    </source>
</evidence>
<dbReference type="GO" id="GO:0004144">
    <property type="term" value="F:diacylglycerol O-acyltransferase activity"/>
    <property type="evidence" value="ECO:0007669"/>
    <property type="project" value="UniProtKB-EC"/>
</dbReference>
<evidence type="ECO:0000256" key="10">
    <source>
        <dbReference type="ARBA" id="ARBA00048109"/>
    </source>
</evidence>
<evidence type="ECO:0000256" key="1">
    <source>
        <dbReference type="ARBA" id="ARBA00004771"/>
    </source>
</evidence>
<protein>
    <recommendedName>
        <fullName evidence="4 11">Diacylglycerol O-acyltransferase</fullName>
        <ecNumber evidence="4 11">2.3.1.20</ecNumber>
    </recommendedName>
</protein>
<dbReference type="GO" id="GO:0005886">
    <property type="term" value="C:plasma membrane"/>
    <property type="evidence" value="ECO:0007669"/>
    <property type="project" value="TreeGrafter"/>
</dbReference>
<accession>A0A375YMZ2</accession>
<dbReference type="EMBL" id="UEGS01000001">
    <property type="protein sequence ID" value="SRX82490.1"/>
    <property type="molecule type" value="Genomic_DNA"/>
</dbReference>
<evidence type="ECO:0000313" key="15">
    <source>
        <dbReference type="Proteomes" id="UP000252008"/>
    </source>
</evidence>
<dbReference type="SUPFAM" id="SSF52777">
    <property type="entry name" value="CoA-dependent acyltransferases"/>
    <property type="match status" value="2"/>
</dbReference>
<keyword evidence="6 11" id="KW-0808">Transferase</keyword>
<dbReference type="GO" id="GO:0071731">
    <property type="term" value="P:response to nitric oxide"/>
    <property type="evidence" value="ECO:0007669"/>
    <property type="project" value="TreeGrafter"/>
</dbReference>
<dbReference type="GO" id="GO:0001666">
    <property type="term" value="P:response to hypoxia"/>
    <property type="evidence" value="ECO:0007669"/>
    <property type="project" value="TreeGrafter"/>
</dbReference>
<dbReference type="GO" id="GO:0051701">
    <property type="term" value="P:biological process involved in interaction with host"/>
    <property type="evidence" value="ECO:0007669"/>
    <property type="project" value="TreeGrafter"/>
</dbReference>
<name>A0A375YMZ2_MYCPF</name>
<dbReference type="PANTHER" id="PTHR31650:SF1">
    <property type="entry name" value="WAX ESTER SYNTHASE_DIACYLGLYCEROL ACYLTRANSFERASE 4-RELATED"/>
    <property type="match status" value="1"/>
</dbReference>
<comment type="pathway">
    <text evidence="2">Lipid metabolism.</text>
</comment>
<dbReference type="Pfam" id="PF06974">
    <property type="entry name" value="WS_DGAT_C"/>
    <property type="match status" value="1"/>
</dbReference>
<sequence>MERLSAFDAGFLDAEDADPHISLAVGAVSVLEGPVPSQDDIVTALAARILAIPRLGQVVRRAPFDLSAPQWVADPAPDLAHHIRRAALPHPGDDEALFRFTAEAMESRLDRERPLWQCWIIEGLPRGRWAILMKVHHCIADGIAALHMLSGLCDGGEHTTYVGAIQPAHQPDPEAARRLSLNPIRWAQDAWSTASAVASTATTTLVGGIEILDSLVRPSDDSVFNGPITSMRRYSAVQVSLADALTVCRTFDVTLNDVALAAITDSFRAALIRRGAEPRHHSLRTLVPVSVRPADAMNRADNQVSVMLPYLPVDESDRLEQLRAVHRTLTRVKAGGQRSAGSTAVSIVKSVPFAVASRVIRTVTALPQRGVVALATNVPGPRDRLRLMGHDVVRMLPVPPVALRLRAAVGILSYGDDLVFGITTDFDAFPDVAELADGIADAVADLTRQAAGRVPPPGDQVGG</sequence>
<dbReference type="InterPro" id="IPR009721">
    <property type="entry name" value="O-acyltransferase_WSD1_C"/>
</dbReference>
<evidence type="ECO:0000256" key="7">
    <source>
        <dbReference type="ARBA" id="ARBA00022798"/>
    </source>
</evidence>
<keyword evidence="15" id="KW-1185">Reference proteome</keyword>
<keyword evidence="8 11" id="KW-0443">Lipid metabolism</keyword>
<evidence type="ECO:0000256" key="6">
    <source>
        <dbReference type="ARBA" id="ARBA00022679"/>
    </source>
</evidence>
<dbReference type="PANTHER" id="PTHR31650">
    <property type="entry name" value="O-ACYLTRANSFERASE (WSD1-LIKE) FAMILY PROTEIN"/>
    <property type="match status" value="1"/>
</dbReference>
<evidence type="ECO:0000256" key="9">
    <source>
        <dbReference type="ARBA" id="ARBA00023315"/>
    </source>
</evidence>
<evidence type="ECO:0000256" key="11">
    <source>
        <dbReference type="RuleBase" id="RU361241"/>
    </source>
</evidence>
<evidence type="ECO:0000259" key="13">
    <source>
        <dbReference type="Pfam" id="PF06974"/>
    </source>
</evidence>
<reference evidence="14 15" key="1">
    <citation type="submission" date="2018-05" db="EMBL/GenBank/DDBJ databases">
        <authorList>
            <consortium name="IHU Genomes"/>
        </authorList>
    </citation>
    <scope>NUCLEOTIDE SEQUENCE [LARGE SCALE GENOMIC DNA]</scope>
    <source>
        <strain evidence="14 15">P7335</strain>
    </source>
</reference>
<dbReference type="Proteomes" id="UP000252008">
    <property type="component" value="Unassembled WGS sequence"/>
</dbReference>
<comment type="pathway">
    <text evidence="1 11">Glycerolipid metabolism; triacylglycerol biosynthesis.</text>
</comment>
<evidence type="ECO:0000256" key="3">
    <source>
        <dbReference type="ARBA" id="ARBA00009587"/>
    </source>
</evidence>
<organism evidence="14 15">
    <name type="scientific">Mycolicibacterium parafortuitum</name>
    <name type="common">Mycobacterium parafortuitum</name>
    <dbReference type="NCBI Taxonomy" id="39692"/>
    <lineage>
        <taxon>Bacteria</taxon>
        <taxon>Bacillati</taxon>
        <taxon>Actinomycetota</taxon>
        <taxon>Actinomycetes</taxon>
        <taxon>Mycobacteriales</taxon>
        <taxon>Mycobacteriaceae</taxon>
        <taxon>Mycolicibacterium</taxon>
    </lineage>
</organism>
<dbReference type="NCBIfam" id="TIGR02946">
    <property type="entry name" value="acyl_WS_DGAT"/>
    <property type="match status" value="1"/>
</dbReference>
<dbReference type="InterPro" id="IPR014292">
    <property type="entry name" value="Acyl_transf_WS/DGAT"/>
</dbReference>
<proteinExistence type="inferred from homology"/>
<dbReference type="Gene3D" id="3.30.559.10">
    <property type="entry name" value="Chloramphenicol acetyltransferase-like domain"/>
    <property type="match status" value="1"/>
</dbReference>
<dbReference type="Pfam" id="PF03007">
    <property type="entry name" value="WS_DGAT_cat"/>
    <property type="match status" value="1"/>
</dbReference>
<dbReference type="AlphaFoldDB" id="A0A375YMZ2"/>
<evidence type="ECO:0000256" key="8">
    <source>
        <dbReference type="ARBA" id="ARBA00023098"/>
    </source>
</evidence>
<keyword evidence="9 11" id="KW-0012">Acyltransferase</keyword>
<dbReference type="GO" id="GO:0019432">
    <property type="term" value="P:triglyceride biosynthetic process"/>
    <property type="evidence" value="ECO:0007669"/>
    <property type="project" value="UniProtKB-UniPathway"/>
</dbReference>
<dbReference type="InterPro" id="IPR004255">
    <property type="entry name" value="O-acyltransferase_WSD1_N"/>
</dbReference>
<dbReference type="InterPro" id="IPR045034">
    <property type="entry name" value="O-acyltransferase_WSD1-like"/>
</dbReference>
<comment type="similarity">
    <text evidence="3 11">Belongs to the long-chain O-acyltransferase family.</text>
</comment>
<dbReference type="GO" id="GO:0006071">
    <property type="term" value="P:glycerol metabolic process"/>
    <property type="evidence" value="ECO:0007669"/>
    <property type="project" value="UniProtKB-KW"/>
</dbReference>
<gene>
    <name evidence="14" type="ORF">MPP7335_04250</name>
</gene>
<feature type="domain" description="O-acyltransferase WSD1 C-terminal" evidence="13">
    <location>
        <begin position="302"/>
        <end position="445"/>
    </location>
</feature>
<dbReference type="EC" id="2.3.1.20" evidence="4 11"/>
<evidence type="ECO:0000259" key="12">
    <source>
        <dbReference type="Pfam" id="PF03007"/>
    </source>
</evidence>
<dbReference type="UniPathway" id="UPA00282"/>
<evidence type="ECO:0000256" key="2">
    <source>
        <dbReference type="ARBA" id="ARBA00005189"/>
    </source>
</evidence>
<keyword evidence="5 11" id="KW-0444">Lipid biosynthesis</keyword>
<comment type="catalytic activity">
    <reaction evidence="10 11">
        <text>an acyl-CoA + a 1,2-diacyl-sn-glycerol = a triacyl-sn-glycerol + CoA</text>
        <dbReference type="Rhea" id="RHEA:10868"/>
        <dbReference type="ChEBI" id="CHEBI:17815"/>
        <dbReference type="ChEBI" id="CHEBI:57287"/>
        <dbReference type="ChEBI" id="CHEBI:58342"/>
        <dbReference type="ChEBI" id="CHEBI:64615"/>
        <dbReference type="EC" id="2.3.1.20"/>
    </reaction>
</comment>
<keyword evidence="7 11" id="KW-0319">Glycerol metabolism</keyword>
<evidence type="ECO:0000256" key="4">
    <source>
        <dbReference type="ARBA" id="ARBA00013244"/>
    </source>
</evidence>
<feature type="domain" description="O-acyltransferase WSD1-like N-terminal" evidence="12">
    <location>
        <begin position="4"/>
        <end position="259"/>
    </location>
</feature>
<dbReference type="STRING" id="39692.BST38_19400"/>
<dbReference type="InterPro" id="IPR023213">
    <property type="entry name" value="CAT-like_dom_sf"/>
</dbReference>
<dbReference type="RefSeq" id="WP_083145091.1">
    <property type="nucleotide sequence ID" value="NZ_MVID01000019.1"/>
</dbReference>
<evidence type="ECO:0000256" key="5">
    <source>
        <dbReference type="ARBA" id="ARBA00022516"/>
    </source>
</evidence>